<dbReference type="PANTHER" id="PTHR15069:SF1">
    <property type="entry name" value="PROTEASOME ASSEMBLY CHAPERONE 1"/>
    <property type="match status" value="1"/>
</dbReference>
<dbReference type="InterPro" id="IPR016565">
    <property type="entry name" value="Proteasome_assmbl_chp_1"/>
</dbReference>
<evidence type="ECO:0000313" key="4">
    <source>
        <dbReference type="EMBL" id="BES92830.1"/>
    </source>
</evidence>
<sequence length="255" mass="28442">MCSFFGEIVFPSSRVFFDDSDDEEGAPENPRSPLEIKEQLQGSSFDAECNLLIISEGNVARGFTDAHLIGPSVKAIARIVRSDPQISSSTRRTEEASTLYQLNETTRLLDVSSSVDILLSNNLTVLLQPVLKSTKKIVVLCSRLTVDYRCDSINNLPNAFIRTLKSSSWREPVVYRTAEQPNFVSGFPASVASWSETMKKPCLVAVCYSDTDRAEKTTVGPFLELFALSNLGHLVRQRAHITYKQATRDESNMYM</sequence>
<evidence type="ECO:0000313" key="5">
    <source>
        <dbReference type="Proteomes" id="UP001307889"/>
    </source>
</evidence>
<evidence type="ECO:0000256" key="1">
    <source>
        <dbReference type="ARBA" id="ARBA00005261"/>
    </source>
</evidence>
<comment type="similarity">
    <text evidence="1">Belongs to the PSMG1 family.</text>
</comment>
<dbReference type="EMBL" id="AP028912">
    <property type="protein sequence ID" value="BES92830.1"/>
    <property type="molecule type" value="Genomic_DNA"/>
</dbReference>
<keyword evidence="3" id="KW-0143">Chaperone</keyword>
<evidence type="ECO:0000256" key="2">
    <source>
        <dbReference type="ARBA" id="ARBA00019180"/>
    </source>
</evidence>
<gene>
    <name evidence="4" type="ORF">NTJ_05641</name>
</gene>
<proteinExistence type="inferred from homology"/>
<protein>
    <recommendedName>
        <fullName evidence="2">Proteasome assembly chaperone 1</fullName>
    </recommendedName>
</protein>
<keyword evidence="5" id="KW-1185">Reference proteome</keyword>
<name>A0ABN7AKS2_9HEMI</name>
<organism evidence="4 5">
    <name type="scientific">Nesidiocoris tenuis</name>
    <dbReference type="NCBI Taxonomy" id="355587"/>
    <lineage>
        <taxon>Eukaryota</taxon>
        <taxon>Metazoa</taxon>
        <taxon>Ecdysozoa</taxon>
        <taxon>Arthropoda</taxon>
        <taxon>Hexapoda</taxon>
        <taxon>Insecta</taxon>
        <taxon>Pterygota</taxon>
        <taxon>Neoptera</taxon>
        <taxon>Paraneoptera</taxon>
        <taxon>Hemiptera</taxon>
        <taxon>Heteroptera</taxon>
        <taxon>Panheteroptera</taxon>
        <taxon>Cimicomorpha</taxon>
        <taxon>Miridae</taxon>
        <taxon>Dicyphina</taxon>
        <taxon>Nesidiocoris</taxon>
    </lineage>
</organism>
<dbReference type="Pfam" id="PF16094">
    <property type="entry name" value="PAC1"/>
    <property type="match status" value="1"/>
</dbReference>
<reference evidence="4 5" key="1">
    <citation type="submission" date="2023-09" db="EMBL/GenBank/DDBJ databases">
        <title>Nesidiocoris tenuis whole genome shotgun sequence.</title>
        <authorList>
            <person name="Shibata T."/>
            <person name="Shimoda M."/>
            <person name="Kobayashi T."/>
            <person name="Uehara T."/>
        </authorList>
    </citation>
    <scope>NUCLEOTIDE SEQUENCE [LARGE SCALE GENOMIC DNA]</scope>
    <source>
        <strain evidence="4 5">Japan</strain>
    </source>
</reference>
<dbReference type="Proteomes" id="UP001307889">
    <property type="component" value="Chromosome 4"/>
</dbReference>
<accession>A0ABN7AKS2</accession>
<evidence type="ECO:0000256" key="3">
    <source>
        <dbReference type="ARBA" id="ARBA00023186"/>
    </source>
</evidence>
<dbReference type="PANTHER" id="PTHR15069">
    <property type="entry name" value="PROTEASOME ASSEMBLY CHAPERONE 1"/>
    <property type="match status" value="1"/>
</dbReference>